<evidence type="ECO:0000259" key="8">
    <source>
        <dbReference type="Pfam" id="PF02706"/>
    </source>
</evidence>
<dbReference type="Proteomes" id="UP001379945">
    <property type="component" value="Unassembled WGS sequence"/>
</dbReference>
<reference evidence="9 10" key="1">
    <citation type="submission" date="2024-04" db="EMBL/GenBank/DDBJ databases">
        <title>Novel species of the genus Ideonella isolated from streams.</title>
        <authorList>
            <person name="Lu H."/>
        </authorList>
    </citation>
    <scope>NUCLEOTIDE SEQUENCE [LARGE SCALE GENOMIC DNA]</scope>
    <source>
        <strain evidence="9 10">LYT19W</strain>
    </source>
</reference>
<keyword evidence="2" id="KW-1003">Cell membrane</keyword>
<evidence type="ECO:0000313" key="10">
    <source>
        <dbReference type="Proteomes" id="UP001379945"/>
    </source>
</evidence>
<evidence type="ECO:0000256" key="6">
    <source>
        <dbReference type="SAM" id="Coils"/>
    </source>
</evidence>
<gene>
    <name evidence="9" type="ORF">AACH00_02815</name>
</gene>
<evidence type="ECO:0000256" key="5">
    <source>
        <dbReference type="ARBA" id="ARBA00023136"/>
    </source>
</evidence>
<evidence type="ECO:0000256" key="2">
    <source>
        <dbReference type="ARBA" id="ARBA00022475"/>
    </source>
</evidence>
<dbReference type="EMBL" id="JBBUTI010000001">
    <property type="protein sequence ID" value="MEK8045276.1"/>
    <property type="molecule type" value="Genomic_DNA"/>
</dbReference>
<sequence length="470" mass="51693">MSVSYQQAVQAAPLFSGESAAVPRDWPAVIWRQGVWVLACTGLTTVLALAFIKAQVPLYTSAARVWVQTEQQGTPSFLSGITAYRESPLQDPVNRKMETEMELMLSRTSIASVIERLSITEDQLARTPMNQVRTTLNRWLGRAPLPTDPVRMNALVDIFLESVSVAPQRSKTAETASNVLELRLECADRELAPRALAALLENYLRVGAQQNRRLGESTSHLIETKLTDARSELAQVEQRMVDLAMSASGQGALTAGALDGVSAAPRDITPPIGNASLRIDLGMEGGTAGHSQAVSLLRSQTLEMQARLEEMRQLYTDDADNVRSLRERLNQARQRLSQGVREGVRVGAQMARLERERALAQDRYVELQKKYDQIDLYLKLNPTEADSRVVVDAPQLPLPEEGRKRGSLAMLAPLAGLLLGLLVAGWREMTDRRLHGAIELARLPGGLTVLGSLPRLSDAERQQLLGARSR</sequence>
<keyword evidence="4 7" id="KW-1133">Transmembrane helix</keyword>
<name>A0ABU9C0X8_9BURK</name>
<protein>
    <submittedName>
        <fullName evidence="9">Wzz/FepE/Etk N-terminal domain-containing protein</fullName>
    </submittedName>
</protein>
<dbReference type="Pfam" id="PF02706">
    <property type="entry name" value="Wzz"/>
    <property type="match status" value="1"/>
</dbReference>
<dbReference type="InterPro" id="IPR003856">
    <property type="entry name" value="LPS_length_determ_N"/>
</dbReference>
<dbReference type="PANTHER" id="PTHR32309:SF31">
    <property type="entry name" value="CAPSULAR EXOPOLYSACCHARIDE FAMILY"/>
    <property type="match status" value="1"/>
</dbReference>
<feature type="coiled-coil region" evidence="6">
    <location>
        <begin position="315"/>
        <end position="370"/>
    </location>
</feature>
<accession>A0ABU9C0X8</accession>
<dbReference type="InterPro" id="IPR050445">
    <property type="entry name" value="Bact_polysacc_biosynth/exp"/>
</dbReference>
<comment type="caution">
    <text evidence="9">The sequence shown here is derived from an EMBL/GenBank/DDBJ whole genome shotgun (WGS) entry which is preliminary data.</text>
</comment>
<dbReference type="PANTHER" id="PTHR32309">
    <property type="entry name" value="TYROSINE-PROTEIN KINASE"/>
    <property type="match status" value="1"/>
</dbReference>
<dbReference type="RefSeq" id="WP_341397419.1">
    <property type="nucleotide sequence ID" value="NZ_JBBUTI010000001.1"/>
</dbReference>
<feature type="transmembrane region" description="Helical" evidence="7">
    <location>
        <begin position="34"/>
        <end position="52"/>
    </location>
</feature>
<proteinExistence type="predicted"/>
<keyword evidence="10" id="KW-1185">Reference proteome</keyword>
<feature type="transmembrane region" description="Helical" evidence="7">
    <location>
        <begin position="408"/>
        <end position="426"/>
    </location>
</feature>
<evidence type="ECO:0000256" key="3">
    <source>
        <dbReference type="ARBA" id="ARBA00022692"/>
    </source>
</evidence>
<keyword evidence="3 7" id="KW-0812">Transmembrane</keyword>
<evidence type="ECO:0000313" key="9">
    <source>
        <dbReference type="EMBL" id="MEK8045276.1"/>
    </source>
</evidence>
<evidence type="ECO:0000256" key="4">
    <source>
        <dbReference type="ARBA" id="ARBA00022989"/>
    </source>
</evidence>
<evidence type="ECO:0000256" key="7">
    <source>
        <dbReference type="SAM" id="Phobius"/>
    </source>
</evidence>
<keyword evidence="5 7" id="KW-0472">Membrane</keyword>
<comment type="subcellular location">
    <subcellularLocation>
        <location evidence="1">Cell membrane</location>
        <topology evidence="1">Multi-pass membrane protein</topology>
    </subcellularLocation>
</comment>
<keyword evidence="6" id="KW-0175">Coiled coil</keyword>
<evidence type="ECO:0000256" key="1">
    <source>
        <dbReference type="ARBA" id="ARBA00004651"/>
    </source>
</evidence>
<organism evidence="9 10">
    <name type="scientific">Ideonella margarita</name>
    <dbReference type="NCBI Taxonomy" id="2984191"/>
    <lineage>
        <taxon>Bacteria</taxon>
        <taxon>Pseudomonadati</taxon>
        <taxon>Pseudomonadota</taxon>
        <taxon>Betaproteobacteria</taxon>
        <taxon>Burkholderiales</taxon>
        <taxon>Sphaerotilaceae</taxon>
        <taxon>Ideonella</taxon>
    </lineage>
</organism>
<feature type="domain" description="Polysaccharide chain length determinant N-terminal" evidence="8">
    <location>
        <begin position="29"/>
        <end position="115"/>
    </location>
</feature>